<evidence type="ECO:0000313" key="2">
    <source>
        <dbReference type="EMBL" id="MBB5723510.1"/>
    </source>
</evidence>
<dbReference type="AlphaFoldDB" id="A0A7W9BN63"/>
<dbReference type="RefSeq" id="WP_183530549.1">
    <property type="nucleotide sequence ID" value="NZ_JACIJM010000011.1"/>
</dbReference>
<dbReference type="CDD" id="cd00093">
    <property type="entry name" value="HTH_XRE"/>
    <property type="match status" value="1"/>
</dbReference>
<organism evidence="2 3">
    <name type="scientific">Yoonia ponticola</name>
    <dbReference type="NCBI Taxonomy" id="1524255"/>
    <lineage>
        <taxon>Bacteria</taxon>
        <taxon>Pseudomonadati</taxon>
        <taxon>Pseudomonadota</taxon>
        <taxon>Alphaproteobacteria</taxon>
        <taxon>Rhodobacterales</taxon>
        <taxon>Paracoccaceae</taxon>
        <taxon>Yoonia</taxon>
    </lineage>
</organism>
<dbReference type="GO" id="GO:0003677">
    <property type="term" value="F:DNA binding"/>
    <property type="evidence" value="ECO:0007669"/>
    <property type="project" value="InterPro"/>
</dbReference>
<keyword evidence="3" id="KW-1185">Reference proteome</keyword>
<dbReference type="InterPro" id="IPR001387">
    <property type="entry name" value="Cro/C1-type_HTH"/>
</dbReference>
<dbReference type="PROSITE" id="PS50943">
    <property type="entry name" value="HTH_CROC1"/>
    <property type="match status" value="1"/>
</dbReference>
<protein>
    <submittedName>
        <fullName evidence="2">Transcriptional regulator with XRE-family HTH domain</fullName>
    </submittedName>
</protein>
<dbReference type="EMBL" id="JACIJM010000011">
    <property type="protein sequence ID" value="MBB5723510.1"/>
    <property type="molecule type" value="Genomic_DNA"/>
</dbReference>
<sequence>MSLQIQKLGARIVEHRGPSGVRAAAAEIGVSSATLSRIENGHVPDLDTFAKICSWLGEDPALFLGIEADRSVRPPPTVHMRKKNTTTVETATALGAMIVAVQNAIIAREEL</sequence>
<dbReference type="Proteomes" id="UP000535415">
    <property type="component" value="Unassembled WGS sequence"/>
</dbReference>
<evidence type="ECO:0000313" key="3">
    <source>
        <dbReference type="Proteomes" id="UP000535415"/>
    </source>
</evidence>
<comment type="caution">
    <text evidence="2">The sequence shown here is derived from an EMBL/GenBank/DDBJ whole genome shotgun (WGS) entry which is preliminary data.</text>
</comment>
<reference evidence="2 3" key="1">
    <citation type="submission" date="2020-08" db="EMBL/GenBank/DDBJ databases">
        <title>Genomic Encyclopedia of Type Strains, Phase IV (KMG-IV): sequencing the most valuable type-strain genomes for metagenomic binning, comparative biology and taxonomic classification.</title>
        <authorList>
            <person name="Goeker M."/>
        </authorList>
    </citation>
    <scope>NUCLEOTIDE SEQUENCE [LARGE SCALE GENOMIC DNA]</scope>
    <source>
        <strain evidence="2 3">DSM 101064</strain>
    </source>
</reference>
<dbReference type="Gene3D" id="1.10.260.40">
    <property type="entry name" value="lambda repressor-like DNA-binding domains"/>
    <property type="match status" value="1"/>
</dbReference>
<accession>A0A7W9BN63</accession>
<dbReference type="Pfam" id="PF01381">
    <property type="entry name" value="HTH_3"/>
    <property type="match status" value="1"/>
</dbReference>
<dbReference type="InterPro" id="IPR010982">
    <property type="entry name" value="Lambda_DNA-bd_dom_sf"/>
</dbReference>
<gene>
    <name evidence="2" type="ORF">FHS72_003155</name>
</gene>
<evidence type="ECO:0000259" key="1">
    <source>
        <dbReference type="PROSITE" id="PS50943"/>
    </source>
</evidence>
<proteinExistence type="predicted"/>
<dbReference type="SUPFAM" id="SSF47413">
    <property type="entry name" value="lambda repressor-like DNA-binding domains"/>
    <property type="match status" value="1"/>
</dbReference>
<feature type="domain" description="HTH cro/C1-type" evidence="1">
    <location>
        <begin position="25"/>
        <end position="63"/>
    </location>
</feature>
<name>A0A7W9BN63_9RHOB</name>